<evidence type="ECO:0008006" key="3">
    <source>
        <dbReference type="Google" id="ProtNLM"/>
    </source>
</evidence>
<dbReference type="Gene3D" id="1.25.40.10">
    <property type="entry name" value="Tetratricopeptide repeat domain"/>
    <property type="match status" value="1"/>
</dbReference>
<gene>
    <name evidence="1" type="ORF">VB248_07070</name>
</gene>
<evidence type="ECO:0000313" key="2">
    <source>
        <dbReference type="Proteomes" id="UP001302949"/>
    </source>
</evidence>
<protein>
    <recommendedName>
        <fullName evidence="3">Tetratricopeptide repeat protein</fullName>
    </recommendedName>
</protein>
<dbReference type="Proteomes" id="UP001302949">
    <property type="component" value="Unassembled WGS sequence"/>
</dbReference>
<reference evidence="1 2" key="1">
    <citation type="submission" date="2023-12" db="EMBL/GenBank/DDBJ databases">
        <title>Novel species of the genus Arcicella isolated from rivers.</title>
        <authorList>
            <person name="Lu H."/>
        </authorList>
    </citation>
    <scope>NUCLEOTIDE SEQUENCE [LARGE SCALE GENOMIC DNA]</scope>
    <source>
        <strain evidence="1 2">KCTC 23307</strain>
    </source>
</reference>
<name>A0ABU5Q7Q0_9BACT</name>
<proteinExistence type="predicted"/>
<dbReference type="SUPFAM" id="SSF48452">
    <property type="entry name" value="TPR-like"/>
    <property type="match status" value="1"/>
</dbReference>
<evidence type="ECO:0000313" key="1">
    <source>
        <dbReference type="EMBL" id="MEA5138886.1"/>
    </source>
</evidence>
<dbReference type="InterPro" id="IPR011990">
    <property type="entry name" value="TPR-like_helical_dom_sf"/>
</dbReference>
<sequence length="290" mass="33564">MNRFYLICTFLCVPFLTKTFGQNFQEGDSLLKRKQYDLALLAYERVYFEITEFSDTTLSSNSLQEAKNNCVLRKVYCLKTMGKFEEASKTAQRFELNNLSDSRQLLLRNEIVVCYFLSGFYEDALSQIQQIRFFIKDSTLTQQTDIWEILSLVHLKRYAEAKVIFKKYLERKHISMDVDEVFSFEKKTGFRNPKKAEALATFLPGAGMIYSGKVKEGVTSLILQLATLGYGGYSIWKGYYFSGFFSGFGLFQAFYFGGIKRTGVLVEQRNKNLTDKYAQDMAKVIMKLEE</sequence>
<accession>A0ABU5Q7Q0</accession>
<keyword evidence="2" id="KW-1185">Reference proteome</keyword>
<comment type="caution">
    <text evidence="1">The sequence shown here is derived from an EMBL/GenBank/DDBJ whole genome shotgun (WGS) entry which is preliminary data.</text>
</comment>
<dbReference type="EMBL" id="JAYFUM010000007">
    <property type="protein sequence ID" value="MEA5138886.1"/>
    <property type="molecule type" value="Genomic_DNA"/>
</dbReference>
<dbReference type="RefSeq" id="WP_323296048.1">
    <property type="nucleotide sequence ID" value="NZ_JAYFUM010000007.1"/>
</dbReference>
<organism evidence="1 2">
    <name type="scientific">Arcicella rigui</name>
    <dbReference type="NCBI Taxonomy" id="797020"/>
    <lineage>
        <taxon>Bacteria</taxon>
        <taxon>Pseudomonadati</taxon>
        <taxon>Bacteroidota</taxon>
        <taxon>Cytophagia</taxon>
        <taxon>Cytophagales</taxon>
        <taxon>Flectobacillaceae</taxon>
        <taxon>Arcicella</taxon>
    </lineage>
</organism>